<comment type="caution">
    <text evidence="1">The sequence shown here is derived from an EMBL/GenBank/DDBJ whole genome shotgun (WGS) entry which is preliminary data.</text>
</comment>
<dbReference type="SUPFAM" id="SSF54862">
    <property type="entry name" value="4Fe-4S ferredoxins"/>
    <property type="match status" value="1"/>
</dbReference>
<evidence type="ECO:0000313" key="1">
    <source>
        <dbReference type="EMBL" id="GFG94390.1"/>
    </source>
</evidence>
<dbReference type="Gene3D" id="3.30.70.20">
    <property type="match status" value="1"/>
</dbReference>
<name>A0A7I9Z0A4_9MYCO</name>
<reference evidence="1 2" key="1">
    <citation type="journal article" date="2019" name="Emerg. Microbes Infect.">
        <title>Comprehensive subspecies identification of 175 nontuberculous mycobacteria species based on 7547 genomic profiles.</title>
        <authorList>
            <person name="Matsumoto Y."/>
            <person name="Kinjo T."/>
            <person name="Motooka D."/>
            <person name="Nabeya D."/>
            <person name="Jung N."/>
            <person name="Uechi K."/>
            <person name="Horii T."/>
            <person name="Iida T."/>
            <person name="Fujita J."/>
            <person name="Nakamura S."/>
        </authorList>
    </citation>
    <scope>NUCLEOTIDE SEQUENCE [LARGE SCALE GENOMIC DNA]</scope>
    <source>
        <strain evidence="1 2">JCM 30726</strain>
    </source>
</reference>
<evidence type="ECO:0008006" key="3">
    <source>
        <dbReference type="Google" id="ProtNLM"/>
    </source>
</evidence>
<sequence>MNAPEVFDQRDDDGVVVLLNPHPTADQADGARRAAAACPALAIHVEE</sequence>
<organism evidence="1 2">
    <name type="scientific">Mycobacterium timonense</name>
    <dbReference type="NCBI Taxonomy" id="701043"/>
    <lineage>
        <taxon>Bacteria</taxon>
        <taxon>Bacillati</taxon>
        <taxon>Actinomycetota</taxon>
        <taxon>Actinomycetes</taxon>
        <taxon>Mycobacteriales</taxon>
        <taxon>Mycobacteriaceae</taxon>
        <taxon>Mycobacterium</taxon>
        <taxon>Mycobacterium avium complex (MAC)</taxon>
    </lineage>
</organism>
<protein>
    <recommendedName>
        <fullName evidence="3">Ferredoxin</fullName>
    </recommendedName>
</protein>
<proteinExistence type="predicted"/>
<accession>A0A7I9Z0A4</accession>
<dbReference type="EMBL" id="BLLA01000001">
    <property type="protein sequence ID" value="GFG94390.1"/>
    <property type="molecule type" value="Genomic_DNA"/>
</dbReference>
<dbReference type="Pfam" id="PF13370">
    <property type="entry name" value="Fer4_13"/>
    <property type="match status" value="1"/>
</dbReference>
<dbReference type="Proteomes" id="UP000465301">
    <property type="component" value="Unassembled WGS sequence"/>
</dbReference>
<evidence type="ECO:0000313" key="2">
    <source>
        <dbReference type="Proteomes" id="UP000465301"/>
    </source>
</evidence>
<gene>
    <name evidence="1" type="ORF">MTIM_02690</name>
</gene>
<keyword evidence="2" id="KW-1185">Reference proteome</keyword>
<dbReference type="AlphaFoldDB" id="A0A7I9Z0A4"/>